<dbReference type="PANTHER" id="PTHR47563:SF1">
    <property type="entry name" value="PROTEIN FMP25, MITOCHONDRIAL"/>
    <property type="match status" value="1"/>
</dbReference>
<evidence type="ECO:0000313" key="4">
    <source>
        <dbReference type="EMBL" id="KAF2149917.1"/>
    </source>
</evidence>
<dbReference type="Pfam" id="PF00415">
    <property type="entry name" value="RCC1"/>
    <property type="match status" value="1"/>
</dbReference>
<accession>A0A9P4ITW8</accession>
<organism evidence="4 5">
    <name type="scientific">Myriangium duriaei CBS 260.36</name>
    <dbReference type="NCBI Taxonomy" id="1168546"/>
    <lineage>
        <taxon>Eukaryota</taxon>
        <taxon>Fungi</taxon>
        <taxon>Dikarya</taxon>
        <taxon>Ascomycota</taxon>
        <taxon>Pezizomycotina</taxon>
        <taxon>Dothideomycetes</taxon>
        <taxon>Dothideomycetidae</taxon>
        <taxon>Myriangiales</taxon>
        <taxon>Myriangiaceae</taxon>
        <taxon>Myriangium</taxon>
    </lineage>
</organism>
<keyword evidence="3" id="KW-0812">Transmembrane</keyword>
<feature type="transmembrane region" description="Helical" evidence="3">
    <location>
        <begin position="47"/>
        <end position="68"/>
    </location>
</feature>
<dbReference type="Proteomes" id="UP000799439">
    <property type="component" value="Unassembled WGS sequence"/>
</dbReference>
<dbReference type="AlphaFoldDB" id="A0A9P4ITW8"/>
<evidence type="ECO:0000256" key="1">
    <source>
        <dbReference type="PROSITE-ProRule" id="PRU00235"/>
    </source>
</evidence>
<dbReference type="PROSITE" id="PS50012">
    <property type="entry name" value="RCC1_3"/>
    <property type="match status" value="3"/>
</dbReference>
<keyword evidence="3" id="KW-0472">Membrane</keyword>
<feature type="repeat" description="RCC1" evidence="1">
    <location>
        <begin position="346"/>
        <end position="407"/>
    </location>
</feature>
<feature type="compositionally biased region" description="Polar residues" evidence="2">
    <location>
        <begin position="14"/>
        <end position="23"/>
    </location>
</feature>
<dbReference type="Pfam" id="PF13540">
    <property type="entry name" value="RCC1_2"/>
    <property type="match status" value="1"/>
</dbReference>
<protein>
    <submittedName>
        <fullName evidence="4">RCC1/BLIP-II</fullName>
    </submittedName>
</protein>
<evidence type="ECO:0000256" key="2">
    <source>
        <dbReference type="SAM" id="MobiDB-lite"/>
    </source>
</evidence>
<dbReference type="GO" id="GO:0005743">
    <property type="term" value="C:mitochondrial inner membrane"/>
    <property type="evidence" value="ECO:0007669"/>
    <property type="project" value="TreeGrafter"/>
</dbReference>
<dbReference type="EMBL" id="ML996090">
    <property type="protein sequence ID" value="KAF2149917.1"/>
    <property type="molecule type" value="Genomic_DNA"/>
</dbReference>
<dbReference type="FunFam" id="2.130.10.30:FF:000027">
    <property type="entry name" value="Protein FMP25, mitochondrial"/>
    <property type="match status" value="1"/>
</dbReference>
<dbReference type="OrthoDB" id="10256179at2759"/>
<dbReference type="PANTHER" id="PTHR47563">
    <property type="entry name" value="PROTEIN FMP25, MITOCHONDRIAL"/>
    <property type="match status" value="1"/>
</dbReference>
<dbReference type="SUPFAM" id="SSF50985">
    <property type="entry name" value="RCC1/BLIP-II"/>
    <property type="match status" value="1"/>
</dbReference>
<comment type="caution">
    <text evidence="4">The sequence shown here is derived from an EMBL/GenBank/DDBJ whole genome shotgun (WGS) entry which is preliminary data.</text>
</comment>
<feature type="region of interest" description="Disordered" evidence="2">
    <location>
        <begin position="78"/>
        <end position="97"/>
    </location>
</feature>
<sequence length="593" mass="64593">MQRGRAIPEAVSRGSRTAATKSQLRSRGHGPRLASSTAYAVKRQQHLFRSVAAVVFAGGFATASQYYLNNNRLIREGHADSPEDATPEFEVSRKRKGASKEEIRDLISSQHLQVKRSWENPGVYAWGSNAGKVVAPDSSDSFVKTPRRLKFFDGQLLRDIKLDRMFGAAIDEAGNLLQWGTEYAQDCAQPTVTLRGKDLVSLQLSRDRILGLSSSGKVYSVPVSKQDQEAGPKPSEAGWIPFWAGKSRISYRTIGPKDLSWGERVTKMAGGLEHLLLLTNKGRVFSSAAASDSFPARGQLGVPGLTWLTKPDGPYDTAHEIRTLKGFEVQHIACGDYHSLCVDKEGRVFGFGDNSSGQLGFDFNPEAAAIDTPTLLPTSKLYSGSSQTPKVTGVAAGGNSSYLTVDATKVAPPGATAEETRGLGRVTADTWSFGSGIWGNLGNGRWTHVQGTPTKIPSLSSLFEYDEVKNRTIPIRLAYMSVGASHAAAVMDNVTYMDASTKSTENDTNWGADIVFWGNNEFYQLGTGKRNNVSTPTYIQALDQVAERKIRGKEEHRFQITPRKTVRLGDGRKRSVEQKVECGRGCTAVFSKA</sequence>
<feature type="repeat" description="RCC1" evidence="1">
    <location>
        <begin position="512"/>
        <end position="563"/>
    </location>
</feature>
<feature type="repeat" description="RCC1" evidence="1">
    <location>
        <begin position="428"/>
        <end position="493"/>
    </location>
</feature>
<reference evidence="4" key="1">
    <citation type="journal article" date="2020" name="Stud. Mycol.">
        <title>101 Dothideomycetes genomes: a test case for predicting lifestyles and emergence of pathogens.</title>
        <authorList>
            <person name="Haridas S."/>
            <person name="Albert R."/>
            <person name="Binder M."/>
            <person name="Bloem J."/>
            <person name="Labutti K."/>
            <person name="Salamov A."/>
            <person name="Andreopoulos B."/>
            <person name="Baker S."/>
            <person name="Barry K."/>
            <person name="Bills G."/>
            <person name="Bluhm B."/>
            <person name="Cannon C."/>
            <person name="Castanera R."/>
            <person name="Culley D."/>
            <person name="Daum C."/>
            <person name="Ezra D."/>
            <person name="Gonzalez J."/>
            <person name="Henrissat B."/>
            <person name="Kuo A."/>
            <person name="Liang C."/>
            <person name="Lipzen A."/>
            <person name="Lutzoni F."/>
            <person name="Magnuson J."/>
            <person name="Mondo S."/>
            <person name="Nolan M."/>
            <person name="Ohm R."/>
            <person name="Pangilinan J."/>
            <person name="Park H.-J."/>
            <person name="Ramirez L."/>
            <person name="Alfaro M."/>
            <person name="Sun H."/>
            <person name="Tritt A."/>
            <person name="Yoshinaga Y."/>
            <person name="Zwiers L.-H."/>
            <person name="Turgeon B."/>
            <person name="Goodwin S."/>
            <person name="Spatafora J."/>
            <person name="Crous P."/>
            <person name="Grigoriev I."/>
        </authorList>
    </citation>
    <scope>NUCLEOTIDE SEQUENCE</scope>
    <source>
        <strain evidence="4">CBS 260.36</strain>
    </source>
</reference>
<gene>
    <name evidence="4" type="ORF">K461DRAFT_287661</name>
</gene>
<dbReference type="Gene3D" id="2.130.10.30">
    <property type="entry name" value="Regulator of chromosome condensation 1/beta-lactamase-inhibitor protein II"/>
    <property type="match status" value="1"/>
</dbReference>
<keyword evidence="3" id="KW-1133">Transmembrane helix</keyword>
<dbReference type="PROSITE" id="PS00626">
    <property type="entry name" value="RCC1_2"/>
    <property type="match status" value="1"/>
</dbReference>
<evidence type="ECO:0000313" key="5">
    <source>
        <dbReference type="Proteomes" id="UP000799439"/>
    </source>
</evidence>
<dbReference type="InterPro" id="IPR000408">
    <property type="entry name" value="Reg_chr_condens"/>
</dbReference>
<feature type="region of interest" description="Disordered" evidence="2">
    <location>
        <begin position="1"/>
        <end position="32"/>
    </location>
</feature>
<dbReference type="InterPro" id="IPR009091">
    <property type="entry name" value="RCC1/BLIP-II"/>
</dbReference>
<name>A0A9P4ITW8_9PEZI</name>
<dbReference type="GO" id="GO:0034551">
    <property type="term" value="P:mitochondrial respiratory chain complex III assembly"/>
    <property type="evidence" value="ECO:0007669"/>
    <property type="project" value="TreeGrafter"/>
</dbReference>
<dbReference type="InterPro" id="IPR053245">
    <property type="entry name" value="MitoProcess-Associated"/>
</dbReference>
<evidence type="ECO:0000256" key="3">
    <source>
        <dbReference type="SAM" id="Phobius"/>
    </source>
</evidence>
<keyword evidence="5" id="KW-1185">Reference proteome</keyword>
<proteinExistence type="predicted"/>